<proteinExistence type="predicted"/>
<evidence type="ECO:0000256" key="1">
    <source>
        <dbReference type="SAM" id="MobiDB-lite"/>
    </source>
</evidence>
<gene>
    <name evidence="2" type="ORF">CY34DRAFT_17843</name>
</gene>
<dbReference type="EMBL" id="KN835783">
    <property type="protein sequence ID" value="KIK34260.1"/>
    <property type="molecule type" value="Genomic_DNA"/>
</dbReference>
<dbReference type="InParanoid" id="A0A0C9Z9T1"/>
<evidence type="ECO:0000313" key="3">
    <source>
        <dbReference type="Proteomes" id="UP000054485"/>
    </source>
</evidence>
<name>A0A0C9Z9T1_9AGAM</name>
<dbReference type="AlphaFoldDB" id="A0A0C9Z9T1"/>
<dbReference type="OrthoDB" id="2683627at2759"/>
<sequence>MEDVSRPSMIDHRASDSLESLFYILLKSITTYEGPSGKALVKGVHPINASRWCKAYLMMDRDSLGTSGSLNKEFLIEKHLPYEPPSYCRACCPILEKWCKAIGDTLHNEYDLSHNEILKIMQQGLERILSLPGTATLQSVAFLLATSVTTPSPSPSPSPSPTSLPLPVHPHHPTSLSFTSLSPPPIEAMAQDADI</sequence>
<evidence type="ECO:0000313" key="2">
    <source>
        <dbReference type="EMBL" id="KIK34260.1"/>
    </source>
</evidence>
<organism evidence="2 3">
    <name type="scientific">Suillus luteus UH-Slu-Lm8-n1</name>
    <dbReference type="NCBI Taxonomy" id="930992"/>
    <lineage>
        <taxon>Eukaryota</taxon>
        <taxon>Fungi</taxon>
        <taxon>Dikarya</taxon>
        <taxon>Basidiomycota</taxon>
        <taxon>Agaricomycotina</taxon>
        <taxon>Agaricomycetes</taxon>
        <taxon>Agaricomycetidae</taxon>
        <taxon>Boletales</taxon>
        <taxon>Suillineae</taxon>
        <taxon>Suillaceae</taxon>
        <taxon>Suillus</taxon>
    </lineage>
</organism>
<dbReference type="Proteomes" id="UP000054485">
    <property type="component" value="Unassembled WGS sequence"/>
</dbReference>
<reference evidence="3" key="2">
    <citation type="submission" date="2015-01" db="EMBL/GenBank/DDBJ databases">
        <title>Evolutionary Origins and Diversification of the Mycorrhizal Mutualists.</title>
        <authorList>
            <consortium name="DOE Joint Genome Institute"/>
            <consortium name="Mycorrhizal Genomics Consortium"/>
            <person name="Kohler A."/>
            <person name="Kuo A."/>
            <person name="Nagy L.G."/>
            <person name="Floudas D."/>
            <person name="Copeland A."/>
            <person name="Barry K.W."/>
            <person name="Cichocki N."/>
            <person name="Veneault-Fourrey C."/>
            <person name="LaButti K."/>
            <person name="Lindquist E.A."/>
            <person name="Lipzen A."/>
            <person name="Lundell T."/>
            <person name="Morin E."/>
            <person name="Murat C."/>
            <person name="Riley R."/>
            <person name="Ohm R."/>
            <person name="Sun H."/>
            <person name="Tunlid A."/>
            <person name="Henrissat B."/>
            <person name="Grigoriev I.V."/>
            <person name="Hibbett D.S."/>
            <person name="Martin F."/>
        </authorList>
    </citation>
    <scope>NUCLEOTIDE SEQUENCE [LARGE SCALE GENOMIC DNA]</scope>
    <source>
        <strain evidence="3">UH-Slu-Lm8-n1</strain>
    </source>
</reference>
<feature type="compositionally biased region" description="Pro residues" evidence="1">
    <location>
        <begin position="152"/>
        <end position="168"/>
    </location>
</feature>
<accession>A0A0C9Z9T1</accession>
<dbReference type="HOGENOM" id="CLU_1397167_0_0_1"/>
<protein>
    <submittedName>
        <fullName evidence="2">Uncharacterized protein</fullName>
    </submittedName>
</protein>
<feature type="region of interest" description="Disordered" evidence="1">
    <location>
        <begin position="148"/>
        <end position="195"/>
    </location>
</feature>
<keyword evidence="3" id="KW-1185">Reference proteome</keyword>
<reference evidence="2 3" key="1">
    <citation type="submission" date="2014-04" db="EMBL/GenBank/DDBJ databases">
        <authorList>
            <consortium name="DOE Joint Genome Institute"/>
            <person name="Kuo A."/>
            <person name="Ruytinx J."/>
            <person name="Rineau F."/>
            <person name="Colpaert J."/>
            <person name="Kohler A."/>
            <person name="Nagy L.G."/>
            <person name="Floudas D."/>
            <person name="Copeland A."/>
            <person name="Barry K.W."/>
            <person name="Cichocki N."/>
            <person name="Veneault-Fourrey C."/>
            <person name="LaButti K."/>
            <person name="Lindquist E.A."/>
            <person name="Lipzen A."/>
            <person name="Lundell T."/>
            <person name="Morin E."/>
            <person name="Murat C."/>
            <person name="Sun H."/>
            <person name="Tunlid A."/>
            <person name="Henrissat B."/>
            <person name="Grigoriev I.V."/>
            <person name="Hibbett D.S."/>
            <person name="Martin F."/>
            <person name="Nordberg H.P."/>
            <person name="Cantor M.N."/>
            <person name="Hua S.X."/>
        </authorList>
    </citation>
    <scope>NUCLEOTIDE SEQUENCE [LARGE SCALE GENOMIC DNA]</scope>
    <source>
        <strain evidence="2 3">UH-Slu-Lm8-n1</strain>
    </source>
</reference>